<dbReference type="InterPro" id="IPR013825">
    <property type="entry name" value="Topo_IA_cen_sub2"/>
</dbReference>
<evidence type="ECO:0000259" key="7">
    <source>
        <dbReference type="PROSITE" id="PS50880"/>
    </source>
</evidence>
<dbReference type="InterPro" id="IPR003602">
    <property type="entry name" value="Topo_IA_DNA-bd_dom"/>
</dbReference>
<dbReference type="SMART" id="SM00436">
    <property type="entry name" value="TOP1Bc"/>
    <property type="match status" value="1"/>
</dbReference>
<dbReference type="InterPro" id="IPR023405">
    <property type="entry name" value="Topo_IA_core_domain"/>
</dbReference>
<dbReference type="AlphaFoldDB" id="X0SJG8"/>
<dbReference type="NCBIfam" id="TIGR01051">
    <property type="entry name" value="topA_bact"/>
    <property type="match status" value="1"/>
</dbReference>
<feature type="non-terminal residue" evidence="9">
    <location>
        <position position="433"/>
    </location>
</feature>
<dbReference type="GO" id="GO:0006265">
    <property type="term" value="P:DNA topological change"/>
    <property type="evidence" value="ECO:0007669"/>
    <property type="project" value="InterPro"/>
</dbReference>
<dbReference type="Gene3D" id="1.10.290.10">
    <property type="entry name" value="Topoisomerase I, domain 4"/>
    <property type="match status" value="1"/>
</dbReference>
<keyword evidence="4" id="KW-0799">Topoisomerase</keyword>
<dbReference type="GO" id="GO:0003917">
    <property type="term" value="F:DNA topoisomerase type I (single strand cut, ATP-independent) activity"/>
    <property type="evidence" value="ECO:0007669"/>
    <property type="project" value="UniProtKB-EC"/>
</dbReference>
<dbReference type="InterPro" id="IPR023406">
    <property type="entry name" value="Topo_IA_AS"/>
</dbReference>
<dbReference type="EMBL" id="BARS01005610">
    <property type="protein sequence ID" value="GAF76007.1"/>
    <property type="molecule type" value="Genomic_DNA"/>
</dbReference>
<dbReference type="PANTHER" id="PTHR42785">
    <property type="entry name" value="DNA TOPOISOMERASE, TYPE IA, CORE"/>
    <property type="match status" value="1"/>
</dbReference>
<dbReference type="PROSITE" id="PS50880">
    <property type="entry name" value="TOPRIM"/>
    <property type="match status" value="1"/>
</dbReference>
<dbReference type="PROSITE" id="PS00396">
    <property type="entry name" value="TOPO_IA_1"/>
    <property type="match status" value="1"/>
</dbReference>
<dbReference type="PROSITE" id="PS52039">
    <property type="entry name" value="TOPO_IA_2"/>
    <property type="match status" value="1"/>
</dbReference>
<evidence type="ECO:0000313" key="9">
    <source>
        <dbReference type="EMBL" id="GAF76007.1"/>
    </source>
</evidence>
<dbReference type="InterPro" id="IPR013826">
    <property type="entry name" value="Topo_IA_cen_sub3"/>
</dbReference>
<dbReference type="Pfam" id="PF01131">
    <property type="entry name" value="Topoisom_bac"/>
    <property type="match status" value="1"/>
</dbReference>
<dbReference type="InterPro" id="IPR013824">
    <property type="entry name" value="Topo_IA_cen_sub1"/>
</dbReference>
<comment type="catalytic activity">
    <reaction evidence="1">
        <text>ATP-independent breakage of single-stranded DNA, followed by passage and rejoining.</text>
        <dbReference type="EC" id="5.6.2.1"/>
    </reaction>
</comment>
<evidence type="ECO:0000256" key="1">
    <source>
        <dbReference type="ARBA" id="ARBA00000213"/>
    </source>
</evidence>
<keyword evidence="6" id="KW-0413">Isomerase</keyword>
<comment type="caution">
    <text evidence="9">The sequence shown here is derived from an EMBL/GenBank/DDBJ whole genome shotgun (WGS) entry which is preliminary data.</text>
</comment>
<protein>
    <recommendedName>
        <fullName evidence="3">DNA topoisomerase</fullName>
        <ecNumber evidence="3">5.6.2.1</ecNumber>
    </recommendedName>
</protein>
<reference evidence="9" key="1">
    <citation type="journal article" date="2014" name="Front. Microbiol.">
        <title>High frequency of phylogenetically diverse reductive dehalogenase-homologous genes in deep subseafloor sedimentary metagenomes.</title>
        <authorList>
            <person name="Kawai M."/>
            <person name="Futagami T."/>
            <person name="Toyoda A."/>
            <person name="Takaki Y."/>
            <person name="Nishi S."/>
            <person name="Hori S."/>
            <person name="Arai W."/>
            <person name="Tsubouchi T."/>
            <person name="Morono Y."/>
            <person name="Uchiyama I."/>
            <person name="Ito T."/>
            <person name="Fujiyama A."/>
            <person name="Inagaki F."/>
            <person name="Takami H."/>
        </authorList>
    </citation>
    <scope>NUCLEOTIDE SEQUENCE</scope>
    <source>
        <strain evidence="9">Expedition CK06-06</strain>
    </source>
</reference>
<feature type="domain" description="Topo IA-type catalytic" evidence="8">
    <location>
        <begin position="48"/>
        <end position="433"/>
    </location>
</feature>
<dbReference type="EC" id="5.6.2.1" evidence="3"/>
<accession>X0SJG8</accession>
<comment type="similarity">
    <text evidence="2">Belongs to the type IA topoisomerase family.</text>
</comment>
<dbReference type="PANTHER" id="PTHR42785:SF1">
    <property type="entry name" value="DNA TOPOISOMERASE"/>
    <property type="match status" value="1"/>
</dbReference>
<evidence type="ECO:0000256" key="6">
    <source>
        <dbReference type="ARBA" id="ARBA00023235"/>
    </source>
</evidence>
<dbReference type="InterPro" id="IPR000380">
    <property type="entry name" value="Topo_IA"/>
</dbReference>
<dbReference type="PRINTS" id="PR00417">
    <property type="entry name" value="PRTPISMRASEI"/>
</dbReference>
<keyword evidence="5" id="KW-0238">DNA-binding</keyword>
<name>X0SJG8_9ZZZZ</name>
<gene>
    <name evidence="9" type="ORF">S01H1_11005</name>
</gene>
<feature type="non-terminal residue" evidence="9">
    <location>
        <position position="1"/>
    </location>
</feature>
<dbReference type="InterPro" id="IPR005733">
    <property type="entry name" value="TopoI_bac-type"/>
</dbReference>
<dbReference type="SMART" id="SM00437">
    <property type="entry name" value="TOP1Ac"/>
    <property type="match status" value="1"/>
</dbReference>
<proteinExistence type="inferred from homology"/>
<evidence type="ECO:0000259" key="8">
    <source>
        <dbReference type="PROSITE" id="PS52039"/>
    </source>
</evidence>
<evidence type="ECO:0000256" key="3">
    <source>
        <dbReference type="ARBA" id="ARBA00012891"/>
    </source>
</evidence>
<sequence length="433" mass="48912">DLDREGEAIAWHLAQILGLPEEKTYRVIFNAITKAAITHAFAEPGKINMDKVMAQQARRILDRIVGYQISPLLWKKVARGLSAGRVQSVAVKIVVEREREIRRFEPVEYWFIPAVFTTDLSRTNSGKLVRDDYHQQWLDFITPQTENDKTPTIAEQNKWLAEHNAFKAQLTKIDDKKFEASNKDEAESVFGALKDAEFKVADIEARQSVSHPSAPFITSTLQQAAANRLGFTAKRTMRVAQQLYEGIDLGTMGFLGLITYMRTDSTHLSPEAINEARNYISRNIGPGYLPEKANIYASKKTAQQAHEAIRPTDVDFTPSDIKQFVTAEQYKLYDLVWRRFVACQMAAAKWDVTNLDIAAETSIGRCWYRTTGRSLVFDGFTRIWPTTSGEQQLPALKPGQALAVVDIKPEQHFTKPPARYTEGSLVKALEKEG</sequence>
<dbReference type="SUPFAM" id="SSF56712">
    <property type="entry name" value="Prokaryotic type I DNA topoisomerase"/>
    <property type="match status" value="1"/>
</dbReference>
<dbReference type="Gene3D" id="3.40.50.140">
    <property type="match status" value="1"/>
</dbReference>
<dbReference type="InterPro" id="IPR003601">
    <property type="entry name" value="Topo_IA_2"/>
</dbReference>
<evidence type="ECO:0000256" key="5">
    <source>
        <dbReference type="ARBA" id="ARBA00023125"/>
    </source>
</evidence>
<dbReference type="CDD" id="cd00186">
    <property type="entry name" value="TOP1Ac"/>
    <property type="match status" value="1"/>
</dbReference>
<feature type="domain" description="Toprim" evidence="7">
    <location>
        <begin position="1"/>
        <end position="32"/>
    </location>
</feature>
<dbReference type="Gene3D" id="2.70.20.10">
    <property type="entry name" value="Topoisomerase I, domain 3"/>
    <property type="match status" value="1"/>
</dbReference>
<dbReference type="Gene3D" id="1.10.460.10">
    <property type="entry name" value="Topoisomerase I, domain 2"/>
    <property type="match status" value="1"/>
</dbReference>
<dbReference type="InterPro" id="IPR013497">
    <property type="entry name" value="Topo_IA_cen"/>
</dbReference>
<dbReference type="InterPro" id="IPR006171">
    <property type="entry name" value="TOPRIM_dom"/>
</dbReference>
<organism evidence="9">
    <name type="scientific">marine sediment metagenome</name>
    <dbReference type="NCBI Taxonomy" id="412755"/>
    <lineage>
        <taxon>unclassified sequences</taxon>
        <taxon>metagenomes</taxon>
        <taxon>ecological metagenomes</taxon>
    </lineage>
</organism>
<dbReference type="GO" id="GO:0003677">
    <property type="term" value="F:DNA binding"/>
    <property type="evidence" value="ECO:0007669"/>
    <property type="project" value="UniProtKB-KW"/>
</dbReference>
<evidence type="ECO:0000256" key="2">
    <source>
        <dbReference type="ARBA" id="ARBA00009446"/>
    </source>
</evidence>
<evidence type="ECO:0000256" key="4">
    <source>
        <dbReference type="ARBA" id="ARBA00023029"/>
    </source>
</evidence>